<gene>
    <name evidence="1" type="ORF">AVDCRST_MAG82-1974</name>
</gene>
<dbReference type="AlphaFoldDB" id="A0A6J4PYA0"/>
<sequence length="56" mass="6098">MRRRRLTRAAEPGRIITALRAILLDGLRGGGSASEGSGFSETPGTQRCRRFGRVLL</sequence>
<name>A0A6J4PYA0_9ACTN</name>
<reference evidence="1" key="1">
    <citation type="submission" date="2020-02" db="EMBL/GenBank/DDBJ databases">
        <authorList>
            <person name="Meier V. D."/>
        </authorList>
    </citation>
    <scope>NUCLEOTIDE SEQUENCE</scope>
    <source>
        <strain evidence="1">AVDCRST_MAG82</strain>
    </source>
</reference>
<organism evidence="1">
    <name type="scientific">uncultured Rubrobacteraceae bacterium</name>
    <dbReference type="NCBI Taxonomy" id="349277"/>
    <lineage>
        <taxon>Bacteria</taxon>
        <taxon>Bacillati</taxon>
        <taxon>Actinomycetota</taxon>
        <taxon>Rubrobacteria</taxon>
        <taxon>Rubrobacterales</taxon>
        <taxon>Rubrobacteraceae</taxon>
        <taxon>environmental samples</taxon>
    </lineage>
</organism>
<dbReference type="EMBL" id="CADCVA010000276">
    <property type="protein sequence ID" value="CAA9429106.1"/>
    <property type="molecule type" value="Genomic_DNA"/>
</dbReference>
<protein>
    <submittedName>
        <fullName evidence="1">Uncharacterized protein</fullName>
    </submittedName>
</protein>
<evidence type="ECO:0000313" key="1">
    <source>
        <dbReference type="EMBL" id="CAA9429106.1"/>
    </source>
</evidence>
<proteinExistence type="predicted"/>
<accession>A0A6J4PYA0</accession>